<comment type="caution">
    <text evidence="1">The sequence shown here is derived from an EMBL/GenBank/DDBJ whole genome shotgun (WGS) entry which is preliminary data.</text>
</comment>
<evidence type="ECO:0000313" key="1">
    <source>
        <dbReference type="EMBL" id="GAA5200956.1"/>
    </source>
</evidence>
<keyword evidence="2" id="KW-1185">Reference proteome</keyword>
<gene>
    <name evidence="1" type="ORF">GCM10023322_79950</name>
</gene>
<organism evidence="1 2">
    <name type="scientific">Rugosimonospora acidiphila</name>
    <dbReference type="NCBI Taxonomy" id="556531"/>
    <lineage>
        <taxon>Bacteria</taxon>
        <taxon>Bacillati</taxon>
        <taxon>Actinomycetota</taxon>
        <taxon>Actinomycetes</taxon>
        <taxon>Micromonosporales</taxon>
        <taxon>Micromonosporaceae</taxon>
        <taxon>Rugosimonospora</taxon>
    </lineage>
</organism>
<reference evidence="2" key="1">
    <citation type="journal article" date="2019" name="Int. J. Syst. Evol. Microbiol.">
        <title>The Global Catalogue of Microorganisms (GCM) 10K type strain sequencing project: providing services to taxonomists for standard genome sequencing and annotation.</title>
        <authorList>
            <consortium name="The Broad Institute Genomics Platform"/>
            <consortium name="The Broad Institute Genome Sequencing Center for Infectious Disease"/>
            <person name="Wu L."/>
            <person name="Ma J."/>
        </authorList>
    </citation>
    <scope>NUCLEOTIDE SEQUENCE [LARGE SCALE GENOMIC DNA]</scope>
    <source>
        <strain evidence="2">JCM 18304</strain>
    </source>
</reference>
<protein>
    <submittedName>
        <fullName evidence="1">Uncharacterized protein</fullName>
    </submittedName>
</protein>
<sequence length="79" mass="8662">MSAQRISQAIEPAMASAWMIASSTTVRRYPPEVYGRAAPDRTGRVDTGRVDTAEVGTAIPRIFRLLPPKRAGQRPQIIV</sequence>
<dbReference type="EMBL" id="BAABJQ010000047">
    <property type="protein sequence ID" value="GAA5200956.1"/>
    <property type="molecule type" value="Genomic_DNA"/>
</dbReference>
<name>A0ABP9SUG2_9ACTN</name>
<accession>A0ABP9SUG2</accession>
<dbReference type="Proteomes" id="UP001501570">
    <property type="component" value="Unassembled WGS sequence"/>
</dbReference>
<evidence type="ECO:0000313" key="2">
    <source>
        <dbReference type="Proteomes" id="UP001501570"/>
    </source>
</evidence>
<proteinExistence type="predicted"/>